<reference evidence="2" key="1">
    <citation type="journal article" date="2019" name="Int. J. Syst. Evol. Microbiol.">
        <title>The Global Catalogue of Microorganisms (GCM) 10K type strain sequencing project: providing services to taxonomists for standard genome sequencing and annotation.</title>
        <authorList>
            <consortium name="The Broad Institute Genomics Platform"/>
            <consortium name="The Broad Institute Genome Sequencing Center for Infectious Disease"/>
            <person name="Wu L."/>
            <person name="Ma J."/>
        </authorList>
    </citation>
    <scope>NUCLEOTIDE SEQUENCE [LARGE SCALE GENOMIC DNA]</scope>
    <source>
        <strain evidence="2">CGMCC 4.7152</strain>
    </source>
</reference>
<dbReference type="Pfam" id="PF14106">
    <property type="entry name" value="DUF4279"/>
    <property type="match status" value="1"/>
</dbReference>
<dbReference type="Proteomes" id="UP001595912">
    <property type="component" value="Unassembled WGS sequence"/>
</dbReference>
<dbReference type="InterPro" id="IPR025459">
    <property type="entry name" value="DUF4279"/>
</dbReference>
<comment type="caution">
    <text evidence="1">The sequence shown here is derived from an EMBL/GenBank/DDBJ whole genome shotgun (WGS) entry which is preliminary data.</text>
</comment>
<name>A0ABV9WIQ1_9ACTN</name>
<evidence type="ECO:0000313" key="2">
    <source>
        <dbReference type="Proteomes" id="UP001595912"/>
    </source>
</evidence>
<dbReference type="RefSeq" id="WP_380128154.1">
    <property type="nucleotide sequence ID" value="NZ_JBHSIU010000127.1"/>
</dbReference>
<protein>
    <submittedName>
        <fullName evidence="1">DUF4279 domain-containing protein</fullName>
    </submittedName>
</protein>
<proteinExistence type="predicted"/>
<accession>A0ABV9WIQ1</accession>
<gene>
    <name evidence="1" type="ORF">ACFPIJ_58095</name>
</gene>
<keyword evidence="2" id="KW-1185">Reference proteome</keyword>
<sequence>MRIRRQWCRLRHALSQDDFYSSPVNVNQYAYFALFSRNTSATAMAAILGLEPDETTVRGSRWTEPNVIPARHCWKIVCREPGLCVDEQVARVIERLVPHTAAIAAPASRLDTEGEGSGAVLEVVRYFNDQEAEQHDRSDAAGGTPNLFGWHLDREVLDFLQATGAVLDVDEYDMTPDYADD</sequence>
<evidence type="ECO:0000313" key="1">
    <source>
        <dbReference type="EMBL" id="MFC5007510.1"/>
    </source>
</evidence>
<dbReference type="EMBL" id="JBHSIU010000127">
    <property type="protein sequence ID" value="MFC5007510.1"/>
    <property type="molecule type" value="Genomic_DNA"/>
</dbReference>
<organism evidence="1 2">
    <name type="scientific">Dactylosporangium cerinum</name>
    <dbReference type="NCBI Taxonomy" id="1434730"/>
    <lineage>
        <taxon>Bacteria</taxon>
        <taxon>Bacillati</taxon>
        <taxon>Actinomycetota</taxon>
        <taxon>Actinomycetes</taxon>
        <taxon>Micromonosporales</taxon>
        <taxon>Micromonosporaceae</taxon>
        <taxon>Dactylosporangium</taxon>
    </lineage>
</organism>